<protein>
    <submittedName>
        <fullName evidence="2">Putative 2-hydroxy-6-oxonona-2,4-dienedioate hydrolase</fullName>
    </submittedName>
</protein>
<dbReference type="GO" id="GO:0016787">
    <property type="term" value="F:hydrolase activity"/>
    <property type="evidence" value="ECO:0007669"/>
    <property type="project" value="UniProtKB-KW"/>
</dbReference>
<accession>A0A6A4Q6B8</accession>
<organism evidence="2 3">
    <name type="scientific">Lupinus albus</name>
    <name type="common">White lupine</name>
    <name type="synonym">Lupinus termis</name>
    <dbReference type="NCBI Taxonomy" id="3870"/>
    <lineage>
        <taxon>Eukaryota</taxon>
        <taxon>Viridiplantae</taxon>
        <taxon>Streptophyta</taxon>
        <taxon>Embryophyta</taxon>
        <taxon>Tracheophyta</taxon>
        <taxon>Spermatophyta</taxon>
        <taxon>Magnoliopsida</taxon>
        <taxon>eudicotyledons</taxon>
        <taxon>Gunneridae</taxon>
        <taxon>Pentapetalae</taxon>
        <taxon>rosids</taxon>
        <taxon>fabids</taxon>
        <taxon>Fabales</taxon>
        <taxon>Fabaceae</taxon>
        <taxon>Papilionoideae</taxon>
        <taxon>50 kb inversion clade</taxon>
        <taxon>genistoids sensu lato</taxon>
        <taxon>core genistoids</taxon>
        <taxon>Genisteae</taxon>
        <taxon>Lupinus</taxon>
    </lineage>
</organism>
<dbReference type="SUPFAM" id="SSF53474">
    <property type="entry name" value="alpha/beta-Hydrolases"/>
    <property type="match status" value="1"/>
</dbReference>
<dbReference type="EMBL" id="WOCE01000008">
    <property type="protein sequence ID" value="KAE9609300.1"/>
    <property type="molecule type" value="Genomic_DNA"/>
</dbReference>
<gene>
    <name evidence="2" type="ORF">Lalb_Chr08g0244741</name>
</gene>
<feature type="domain" description="AB hydrolase-1" evidence="1">
    <location>
        <begin position="35"/>
        <end position="83"/>
    </location>
</feature>
<name>A0A6A4Q6B8_LUPAL</name>
<comment type="caution">
    <text evidence="2">The sequence shown here is derived from an EMBL/GenBank/DDBJ whole genome shotgun (WGS) entry which is preliminary data.</text>
</comment>
<evidence type="ECO:0000313" key="3">
    <source>
        <dbReference type="Proteomes" id="UP000447434"/>
    </source>
</evidence>
<reference evidence="3" key="1">
    <citation type="journal article" date="2020" name="Nat. Commun.">
        <title>Genome sequence of the cluster root forming white lupin.</title>
        <authorList>
            <person name="Hufnagel B."/>
            <person name="Marques A."/>
            <person name="Soriano A."/>
            <person name="Marques L."/>
            <person name="Divol F."/>
            <person name="Doumas P."/>
            <person name="Sallet E."/>
            <person name="Mancinotti D."/>
            <person name="Carrere S."/>
            <person name="Marande W."/>
            <person name="Arribat S."/>
            <person name="Keller J."/>
            <person name="Huneau C."/>
            <person name="Blein T."/>
            <person name="Aime D."/>
            <person name="Laguerre M."/>
            <person name="Taylor J."/>
            <person name="Schubert V."/>
            <person name="Nelson M."/>
            <person name="Geu-Flores F."/>
            <person name="Crespi M."/>
            <person name="Gallardo-Guerrero K."/>
            <person name="Delaux P.-M."/>
            <person name="Salse J."/>
            <person name="Berges H."/>
            <person name="Guyot R."/>
            <person name="Gouzy J."/>
            <person name="Peret B."/>
        </authorList>
    </citation>
    <scope>NUCLEOTIDE SEQUENCE [LARGE SCALE GENOMIC DNA]</scope>
    <source>
        <strain evidence="3">cv. Amiga</strain>
    </source>
</reference>
<dbReference type="InterPro" id="IPR052370">
    <property type="entry name" value="Meta-cleavage_hydrolase"/>
</dbReference>
<dbReference type="OrthoDB" id="6431331at2759"/>
<dbReference type="Pfam" id="PF00561">
    <property type="entry name" value="Abhydrolase_1"/>
    <property type="match status" value="1"/>
</dbReference>
<keyword evidence="3" id="KW-1185">Reference proteome</keyword>
<dbReference type="InterPro" id="IPR000073">
    <property type="entry name" value="AB_hydrolase_1"/>
</dbReference>
<keyword evidence="2" id="KW-0378">Hydrolase</keyword>
<dbReference type="PANTHER" id="PTHR43139:SF52">
    <property type="entry name" value="SI:DKEY-122A22.2"/>
    <property type="match status" value="1"/>
</dbReference>
<evidence type="ECO:0000313" key="2">
    <source>
        <dbReference type="EMBL" id="KAE9609300.1"/>
    </source>
</evidence>
<dbReference type="AlphaFoldDB" id="A0A6A4Q6B8"/>
<dbReference type="InterPro" id="IPR029058">
    <property type="entry name" value="AB_hydrolase_fold"/>
</dbReference>
<sequence>MTFLQKLYSENRKEKMELLHGLSLGRDDTSIISPLQQEVLIIWGKNDKIFPVQKAHELKEVISNKVRLELIKNASHVPQIEKPAEFNNIILNFLHQTP</sequence>
<dbReference type="Gene3D" id="3.40.50.1820">
    <property type="entry name" value="alpha/beta hydrolase"/>
    <property type="match status" value="1"/>
</dbReference>
<dbReference type="Proteomes" id="UP000447434">
    <property type="component" value="Chromosome 8"/>
</dbReference>
<evidence type="ECO:0000259" key="1">
    <source>
        <dbReference type="Pfam" id="PF00561"/>
    </source>
</evidence>
<proteinExistence type="predicted"/>
<dbReference type="PANTHER" id="PTHR43139">
    <property type="entry name" value="SI:DKEY-122A22.2"/>
    <property type="match status" value="1"/>
</dbReference>